<proteinExistence type="predicted"/>
<name>A0ACC5MHA7_9PSED</name>
<dbReference type="Proteomes" id="UP000589818">
    <property type="component" value="Unassembled WGS sequence"/>
</dbReference>
<accession>A0ACC5MHA7</accession>
<protein>
    <submittedName>
        <fullName evidence="1">Uncharacterized protein</fullName>
    </submittedName>
</protein>
<sequence length="118" mass="13978">MKRPPKLSILRGLLFLFDIDNVDSDEREEVIVSKDVNNEGELAELFDILMRPEFVSYSASDREWYIDTLTYYLGVGESFDSIFDKITTYFDDEVEDRRKFMQVLLECLLRYQAEIVKL</sequence>
<dbReference type="EMBL" id="JACHVR010000002">
    <property type="protein sequence ID" value="MBB2888159.1"/>
    <property type="molecule type" value="Genomic_DNA"/>
</dbReference>
<comment type="caution">
    <text evidence="1">The sequence shown here is derived from an EMBL/GenBank/DDBJ whole genome shotgun (WGS) entry which is preliminary data.</text>
</comment>
<organism evidence="1 2">
    <name type="scientific">Pseudomonas umsongensis</name>
    <dbReference type="NCBI Taxonomy" id="198618"/>
    <lineage>
        <taxon>Bacteria</taxon>
        <taxon>Pseudomonadati</taxon>
        <taxon>Pseudomonadota</taxon>
        <taxon>Gammaproteobacteria</taxon>
        <taxon>Pseudomonadales</taxon>
        <taxon>Pseudomonadaceae</taxon>
        <taxon>Pseudomonas</taxon>
    </lineage>
</organism>
<reference evidence="1" key="1">
    <citation type="submission" date="2020-08" db="EMBL/GenBank/DDBJ databases">
        <title>Plant associated metagenomes--Microbial community diversity and host control of community assembly across model and emerging plant ecological genomics systems.</title>
        <authorList>
            <person name="Dangl J."/>
        </authorList>
    </citation>
    <scope>NUCLEOTIDE SEQUENCE</scope>
    <source>
        <strain evidence="1">KD5</strain>
    </source>
</reference>
<keyword evidence="2" id="KW-1185">Reference proteome</keyword>
<evidence type="ECO:0000313" key="2">
    <source>
        <dbReference type="Proteomes" id="UP000589818"/>
    </source>
</evidence>
<gene>
    <name evidence="1" type="ORF">FHR69_004099</name>
</gene>
<evidence type="ECO:0000313" key="1">
    <source>
        <dbReference type="EMBL" id="MBB2888159.1"/>
    </source>
</evidence>